<evidence type="ECO:0000256" key="3">
    <source>
        <dbReference type="ARBA" id="ARBA00022475"/>
    </source>
</evidence>
<comment type="subcellular location">
    <subcellularLocation>
        <location evidence="1 7">Cell membrane</location>
        <topology evidence="1 7">Multi-pass membrane protein</topology>
    </subcellularLocation>
</comment>
<dbReference type="Proteomes" id="UP001556631">
    <property type="component" value="Unassembled WGS sequence"/>
</dbReference>
<feature type="domain" description="ABC transmembrane type-1" evidence="8">
    <location>
        <begin position="123"/>
        <end position="327"/>
    </location>
</feature>
<evidence type="ECO:0000256" key="7">
    <source>
        <dbReference type="RuleBase" id="RU363032"/>
    </source>
</evidence>
<feature type="transmembrane region" description="Helical" evidence="7">
    <location>
        <begin position="306"/>
        <end position="327"/>
    </location>
</feature>
<evidence type="ECO:0000256" key="2">
    <source>
        <dbReference type="ARBA" id="ARBA00022448"/>
    </source>
</evidence>
<evidence type="ECO:0000256" key="6">
    <source>
        <dbReference type="ARBA" id="ARBA00023136"/>
    </source>
</evidence>
<dbReference type="CDD" id="cd06261">
    <property type="entry name" value="TM_PBP2"/>
    <property type="match status" value="1"/>
</dbReference>
<feature type="transmembrane region" description="Helical" evidence="7">
    <location>
        <begin position="201"/>
        <end position="220"/>
    </location>
</feature>
<evidence type="ECO:0000313" key="9">
    <source>
        <dbReference type="EMBL" id="MEX0428680.1"/>
    </source>
</evidence>
<organism evidence="9 10">
    <name type="scientific">Nocardioides eburneus</name>
    <dbReference type="NCBI Taxonomy" id="3231482"/>
    <lineage>
        <taxon>Bacteria</taxon>
        <taxon>Bacillati</taxon>
        <taxon>Actinomycetota</taxon>
        <taxon>Actinomycetes</taxon>
        <taxon>Propionibacteriales</taxon>
        <taxon>Nocardioidaceae</taxon>
        <taxon>Nocardioides</taxon>
    </lineage>
</organism>
<dbReference type="SUPFAM" id="SSF161098">
    <property type="entry name" value="MetI-like"/>
    <property type="match status" value="1"/>
</dbReference>
<proteinExistence type="inferred from homology"/>
<dbReference type="InterPro" id="IPR035906">
    <property type="entry name" value="MetI-like_sf"/>
</dbReference>
<dbReference type="PANTHER" id="PTHR43386:SF1">
    <property type="entry name" value="D,D-DIPEPTIDE TRANSPORT SYSTEM PERMEASE PROTEIN DDPC-RELATED"/>
    <property type="match status" value="1"/>
</dbReference>
<dbReference type="Gene3D" id="1.10.3720.10">
    <property type="entry name" value="MetI-like"/>
    <property type="match status" value="1"/>
</dbReference>
<feature type="transmembrane region" description="Helical" evidence="7">
    <location>
        <begin position="255"/>
        <end position="286"/>
    </location>
</feature>
<dbReference type="PROSITE" id="PS50928">
    <property type="entry name" value="ABC_TM1"/>
    <property type="match status" value="1"/>
</dbReference>
<dbReference type="RefSeq" id="WP_367994649.1">
    <property type="nucleotide sequence ID" value="NZ_JBFPJR010000024.1"/>
</dbReference>
<keyword evidence="2 7" id="KW-0813">Transport</keyword>
<feature type="transmembrane region" description="Helical" evidence="7">
    <location>
        <begin position="162"/>
        <end position="189"/>
    </location>
</feature>
<sequence>MSFVSPGSAIDQEAQLPPERELEADAAAKVVGRSPTRLAMARFRRDKLSMVSFTIVVIYVVGAILAPFLVKFGVLDPYGPHQSLLDPALGGIPKSHWGISLHHPLGVEPGAGRDVLSRLWYGITFSLMIAISATLVAMVVGTVLGIIAGFSRGVVDTLISRLVDLTLSFPQTLMLLALSSTGVALFAKALPGNQAAALPNAVYVILVLGLFGWPGMARLIRGQVLTIREREFIDAARVLGASNGRIYFKEILPNLWAPVLVQFTLVMPLYISAEAALSFLGVGIPPPTPTLGNVLTDSINYSTGDFFFFLFPALLIAIVVLSFNLLGDGLRDALDPKGDR</sequence>
<keyword evidence="10" id="KW-1185">Reference proteome</keyword>
<evidence type="ECO:0000256" key="1">
    <source>
        <dbReference type="ARBA" id="ARBA00004651"/>
    </source>
</evidence>
<dbReference type="PANTHER" id="PTHR43386">
    <property type="entry name" value="OLIGOPEPTIDE TRANSPORT SYSTEM PERMEASE PROTEIN APPC"/>
    <property type="match status" value="1"/>
</dbReference>
<comment type="similarity">
    <text evidence="7">Belongs to the binding-protein-dependent transport system permease family.</text>
</comment>
<keyword evidence="5 7" id="KW-1133">Transmembrane helix</keyword>
<protein>
    <submittedName>
        <fullName evidence="9">ABC transporter permease</fullName>
    </submittedName>
</protein>
<dbReference type="InterPro" id="IPR000515">
    <property type="entry name" value="MetI-like"/>
</dbReference>
<feature type="transmembrane region" description="Helical" evidence="7">
    <location>
        <begin position="48"/>
        <end position="70"/>
    </location>
</feature>
<evidence type="ECO:0000256" key="5">
    <source>
        <dbReference type="ARBA" id="ARBA00022989"/>
    </source>
</evidence>
<comment type="caution">
    <text evidence="9">The sequence shown here is derived from an EMBL/GenBank/DDBJ whole genome shotgun (WGS) entry which is preliminary data.</text>
</comment>
<evidence type="ECO:0000259" key="8">
    <source>
        <dbReference type="PROSITE" id="PS50928"/>
    </source>
</evidence>
<name>A0ABV3T366_9ACTN</name>
<accession>A0ABV3T366</accession>
<dbReference type="InterPro" id="IPR025966">
    <property type="entry name" value="OppC_N"/>
</dbReference>
<feature type="transmembrane region" description="Helical" evidence="7">
    <location>
        <begin position="119"/>
        <end position="150"/>
    </location>
</feature>
<evidence type="ECO:0000256" key="4">
    <source>
        <dbReference type="ARBA" id="ARBA00022692"/>
    </source>
</evidence>
<gene>
    <name evidence="9" type="ORF">AB3X52_13710</name>
</gene>
<reference evidence="9 10" key="1">
    <citation type="submission" date="2024-07" db="EMBL/GenBank/DDBJ databases">
        <authorList>
            <person name="Lee S."/>
            <person name="Kang M."/>
        </authorList>
    </citation>
    <scope>NUCLEOTIDE SEQUENCE [LARGE SCALE GENOMIC DNA]</scope>
    <source>
        <strain evidence="9 10">DS6</strain>
    </source>
</reference>
<evidence type="ECO:0000313" key="10">
    <source>
        <dbReference type="Proteomes" id="UP001556631"/>
    </source>
</evidence>
<keyword evidence="6 7" id="KW-0472">Membrane</keyword>
<dbReference type="InterPro" id="IPR050366">
    <property type="entry name" value="BP-dependent_transpt_permease"/>
</dbReference>
<dbReference type="Pfam" id="PF00528">
    <property type="entry name" value="BPD_transp_1"/>
    <property type="match status" value="1"/>
</dbReference>
<keyword evidence="4 7" id="KW-0812">Transmembrane</keyword>
<dbReference type="EMBL" id="JBFPJR010000024">
    <property type="protein sequence ID" value="MEX0428680.1"/>
    <property type="molecule type" value="Genomic_DNA"/>
</dbReference>
<keyword evidence="3" id="KW-1003">Cell membrane</keyword>
<dbReference type="Pfam" id="PF12911">
    <property type="entry name" value="OppC_N"/>
    <property type="match status" value="1"/>
</dbReference>